<dbReference type="EMBL" id="AXCZ01000044">
    <property type="protein sequence ID" value="KGM13418.1"/>
    <property type="molecule type" value="Genomic_DNA"/>
</dbReference>
<dbReference type="SUPFAM" id="SSF52091">
    <property type="entry name" value="SpoIIaa-like"/>
    <property type="match status" value="1"/>
</dbReference>
<dbReference type="PROSITE" id="PS50801">
    <property type="entry name" value="STAS"/>
    <property type="match status" value="1"/>
</dbReference>
<dbReference type="CDD" id="cd07043">
    <property type="entry name" value="STAS_anti-anti-sigma_factors"/>
    <property type="match status" value="1"/>
</dbReference>
<accession>A0A0A0BYE4</accession>
<comment type="caution">
    <text evidence="2">The sequence shown here is derived from an EMBL/GenBank/DDBJ whole genome shotgun (WGS) entry which is preliminary data.</text>
</comment>
<evidence type="ECO:0000313" key="3">
    <source>
        <dbReference type="Proteomes" id="UP000054314"/>
    </source>
</evidence>
<dbReference type="Proteomes" id="UP000054314">
    <property type="component" value="Unassembled WGS sequence"/>
</dbReference>
<dbReference type="InterPro" id="IPR002645">
    <property type="entry name" value="STAS_dom"/>
</dbReference>
<dbReference type="AlphaFoldDB" id="A0A0A0BYE4"/>
<name>A0A0A0BYE4_9CELL</name>
<proteinExistence type="predicted"/>
<organism evidence="2 3">
    <name type="scientific">Cellulomonas bogoriensis 69B4 = DSM 16987</name>
    <dbReference type="NCBI Taxonomy" id="1386082"/>
    <lineage>
        <taxon>Bacteria</taxon>
        <taxon>Bacillati</taxon>
        <taxon>Actinomycetota</taxon>
        <taxon>Actinomycetes</taxon>
        <taxon>Micrococcales</taxon>
        <taxon>Cellulomonadaceae</taxon>
        <taxon>Cellulomonas</taxon>
    </lineage>
</organism>
<reference evidence="2 3" key="1">
    <citation type="submission" date="2013-08" db="EMBL/GenBank/DDBJ databases">
        <title>Genome sequencing of Cellulomonas bogoriensis 69B4.</title>
        <authorList>
            <person name="Chen F."/>
            <person name="Li Y."/>
            <person name="Wang G."/>
        </authorList>
    </citation>
    <scope>NUCLEOTIDE SEQUENCE [LARGE SCALE GENOMIC DNA]</scope>
    <source>
        <strain evidence="2 3">69B4</strain>
    </source>
</reference>
<dbReference type="InterPro" id="IPR058548">
    <property type="entry name" value="MlaB-like_STAS"/>
</dbReference>
<dbReference type="Pfam" id="PF13466">
    <property type="entry name" value="STAS_2"/>
    <property type="match status" value="1"/>
</dbReference>
<gene>
    <name evidence="2" type="ORF">N869_14195</name>
</gene>
<sequence>MEEPGAVHLVLAGEIDLAVHDDLTSALEDAARSGRTVDVECSQVTFMDSSGLSALMWLSNVAAEPPVLRGAPQHLRDLLALTGSADAFTLP</sequence>
<evidence type="ECO:0000259" key="1">
    <source>
        <dbReference type="PROSITE" id="PS50801"/>
    </source>
</evidence>
<feature type="domain" description="STAS" evidence="1">
    <location>
        <begin position="1"/>
        <end position="91"/>
    </location>
</feature>
<dbReference type="Gene3D" id="3.30.750.24">
    <property type="entry name" value="STAS domain"/>
    <property type="match status" value="1"/>
</dbReference>
<keyword evidence="3" id="KW-1185">Reference proteome</keyword>
<dbReference type="InterPro" id="IPR036513">
    <property type="entry name" value="STAS_dom_sf"/>
</dbReference>
<evidence type="ECO:0000313" key="2">
    <source>
        <dbReference type="EMBL" id="KGM13418.1"/>
    </source>
</evidence>
<protein>
    <submittedName>
        <fullName evidence="2">Sulfate transporter</fullName>
    </submittedName>
</protein>